<keyword evidence="2" id="KW-1185">Reference proteome</keyword>
<evidence type="ECO:0000313" key="2">
    <source>
        <dbReference type="Proteomes" id="UP000030689"/>
    </source>
</evidence>
<proteinExistence type="predicted"/>
<name>V4LM71_EUTSA</name>
<dbReference type="STRING" id="72664.V4LM71"/>
<feature type="non-terminal residue" evidence="1">
    <location>
        <position position="265"/>
    </location>
</feature>
<dbReference type="EMBL" id="KI517435">
    <property type="protein sequence ID" value="ESQ44859.1"/>
    <property type="molecule type" value="Genomic_DNA"/>
</dbReference>
<accession>V4LM71</accession>
<dbReference type="Proteomes" id="UP000030689">
    <property type="component" value="Unassembled WGS sequence"/>
</dbReference>
<protein>
    <recommendedName>
        <fullName evidence="3">FBD domain-containing protein</fullName>
    </recommendedName>
</protein>
<sequence>MRSNDTISPLKAKRFSKIGRNKSDKKKKIKMKKKELLQQWKREELDRITNLPEETRDNILGFLPTRTAVSTSVLQILQSAWQHLYQLARSVEFEFYDVDDQANFIAFVDRVLDLRGNAGLDKFCLRIFFDLPRDNINRWIHYALDHGFSGIELSITELDFKLTYNRVLHEQTDGCGDPCRCCPVVVVNPSCLSVSPNRVLKVYGMGDMDDHRRRFIIQISHFLQRMPSLQQLVIYAATDAGVTSLRHLLLFGGDFKQSLTNLQHP</sequence>
<dbReference type="PANTHER" id="PTHR31293:SF16">
    <property type="entry name" value="RNI-LIKE SUPERFAMILY PROTEIN"/>
    <property type="match status" value="1"/>
</dbReference>
<evidence type="ECO:0008006" key="3">
    <source>
        <dbReference type="Google" id="ProtNLM"/>
    </source>
</evidence>
<dbReference type="KEGG" id="eus:EUTSA_v10010897mg"/>
<reference evidence="1 2" key="1">
    <citation type="journal article" date="2013" name="Front. Plant Sci.">
        <title>The Reference Genome of the Halophytic Plant Eutrema salsugineum.</title>
        <authorList>
            <person name="Yang R."/>
            <person name="Jarvis D.E."/>
            <person name="Chen H."/>
            <person name="Beilstein M.A."/>
            <person name="Grimwood J."/>
            <person name="Jenkins J."/>
            <person name="Shu S."/>
            <person name="Prochnik S."/>
            <person name="Xin M."/>
            <person name="Ma C."/>
            <person name="Schmutz J."/>
            <person name="Wing R.A."/>
            <person name="Mitchell-Olds T."/>
            <person name="Schumaker K.S."/>
            <person name="Wang X."/>
        </authorList>
    </citation>
    <scope>NUCLEOTIDE SEQUENCE [LARGE SCALE GENOMIC DNA]</scope>
</reference>
<dbReference type="InterPro" id="IPR055294">
    <property type="entry name" value="FBL60-like"/>
</dbReference>
<dbReference type="Gramene" id="ESQ44859">
    <property type="protein sequence ID" value="ESQ44859"/>
    <property type="gene ID" value="EUTSA_v10010897mg"/>
</dbReference>
<gene>
    <name evidence="1" type="ORF">EUTSA_v10010897mg</name>
</gene>
<evidence type="ECO:0000313" key="1">
    <source>
        <dbReference type="EMBL" id="ESQ44859.1"/>
    </source>
</evidence>
<organism evidence="1 2">
    <name type="scientific">Eutrema salsugineum</name>
    <name type="common">Saltwater cress</name>
    <name type="synonym">Sisymbrium salsugineum</name>
    <dbReference type="NCBI Taxonomy" id="72664"/>
    <lineage>
        <taxon>Eukaryota</taxon>
        <taxon>Viridiplantae</taxon>
        <taxon>Streptophyta</taxon>
        <taxon>Embryophyta</taxon>
        <taxon>Tracheophyta</taxon>
        <taxon>Spermatophyta</taxon>
        <taxon>Magnoliopsida</taxon>
        <taxon>eudicotyledons</taxon>
        <taxon>Gunneridae</taxon>
        <taxon>Pentapetalae</taxon>
        <taxon>rosids</taxon>
        <taxon>malvids</taxon>
        <taxon>Brassicales</taxon>
        <taxon>Brassicaceae</taxon>
        <taxon>Eutremeae</taxon>
        <taxon>Eutrema</taxon>
    </lineage>
</organism>
<dbReference type="AlphaFoldDB" id="V4LM71"/>
<dbReference type="PANTHER" id="PTHR31293">
    <property type="entry name" value="RNI-LIKE SUPERFAMILY PROTEIN"/>
    <property type="match status" value="1"/>
</dbReference>